<evidence type="ECO:0000313" key="2">
    <source>
        <dbReference type="EMBL" id="TDR55106.1"/>
    </source>
</evidence>
<dbReference type="NCBIfam" id="TIGR01665">
    <property type="entry name" value="put_anti_recept"/>
    <property type="match status" value="1"/>
</dbReference>
<sequence length="732" mass="81541">MSYPILYDAGDAELRKGIVPSHNGIGRLVNIVSPVVTEEKQGAFKFEFIYQAPNSFDDDYAIQRPLFDAIVKDNVVKAKANDYDGDRLFRIDTVEFDTISEDKYVTAVALAQADLFSNAIVSVDLKGVTPTGAVNALLANAVTPTKFTAWTDITTTANYKQEYINVLSGIAGEEGSVIDKWRTDLEWDNFIIRMHKARGANRGVRIAYRKNLTGLTATTTGDVTTRIIPFAQLDNGDGTTRKINLPEVVVDAPNVADFYQPLALPVDFSQDMTDAGYTSVAQLRTLAQAWFERTGNNTPKVNFTINFVQLSKTEDYKEFAMLEHVALFDTVQVWHEKYGIEIEAKVSKYTYDPVAEMYIEIELGDARYSLQSKAVNDAQIQAQLTEQMTGIHDFIALAIDHATNLITGNDGGYVVLYPPRNPAEIFIMDTDDVNTAKQVLRMNKSGIGFSSTGVNGQYRSAWTLDGRFNADFITAGTLQAIDIKGVNITGSTIQADSFVSSFMPPLPAPQYEESLRMGGGAGFYLTAKRRNYNFPAMQFRMNTSGDLGIAIEALNENTGTVNPDKVVRISPWAGVETPFIQSIGWCSIGADPTGKTASIDRFTWDTATLKYVPHVAAAFQQGSSALIKQDIEKFEESRMAEKYSATEMIRTIEVFSYRLKQHIEQSSFEKTLGFIAETLPPELRADDMQAVDLYKTCMWLWQYARENEEEKIALEKRVSELEDLVYSLIERG</sequence>
<accession>A0A4V3DQ75</accession>
<dbReference type="InterPro" id="IPR007119">
    <property type="entry name" value="Phage_tail_spike_N"/>
</dbReference>
<dbReference type="Proteomes" id="UP000295558">
    <property type="component" value="Unassembled WGS sequence"/>
</dbReference>
<dbReference type="RefSeq" id="WP_166666069.1">
    <property type="nucleotide sequence ID" value="NZ_SNZK01000001.1"/>
</dbReference>
<dbReference type="EMBL" id="SNZK01000001">
    <property type="protein sequence ID" value="TDR55106.1"/>
    <property type="molecule type" value="Genomic_DNA"/>
</dbReference>
<organism evidence="2 3">
    <name type="scientific">Listeria rocourtiae</name>
    <dbReference type="NCBI Taxonomy" id="647910"/>
    <lineage>
        <taxon>Bacteria</taxon>
        <taxon>Bacillati</taxon>
        <taxon>Bacillota</taxon>
        <taxon>Bacilli</taxon>
        <taxon>Bacillales</taxon>
        <taxon>Listeriaceae</taxon>
        <taxon>Listeria</taxon>
    </lineage>
</organism>
<dbReference type="InterPro" id="IPR010572">
    <property type="entry name" value="Tail_dom"/>
</dbReference>
<reference evidence="2 3" key="1">
    <citation type="submission" date="2019-03" db="EMBL/GenBank/DDBJ databases">
        <title>Genomic Encyclopedia of Type Strains, Phase III (KMG-III): the genomes of soil and plant-associated and newly described type strains.</title>
        <authorList>
            <person name="Whitman W."/>
        </authorList>
    </citation>
    <scope>NUCLEOTIDE SEQUENCE [LARGE SCALE GENOMIC DNA]</scope>
    <source>
        <strain evidence="2 3">CECT 7972</strain>
    </source>
</reference>
<gene>
    <name evidence="2" type="ORF">DFP96_10134</name>
</gene>
<dbReference type="AlphaFoldDB" id="A0A4V3DQ75"/>
<evidence type="ECO:0000259" key="1">
    <source>
        <dbReference type="Pfam" id="PF06605"/>
    </source>
</evidence>
<dbReference type="Pfam" id="PF06605">
    <property type="entry name" value="Prophage_tail"/>
    <property type="match status" value="1"/>
</dbReference>
<feature type="domain" description="Tail spike" evidence="1">
    <location>
        <begin position="129"/>
        <end position="374"/>
    </location>
</feature>
<evidence type="ECO:0000313" key="3">
    <source>
        <dbReference type="Proteomes" id="UP000295558"/>
    </source>
</evidence>
<keyword evidence="3" id="KW-1185">Reference proteome</keyword>
<dbReference type="STRING" id="1265846.PROCOU_13963"/>
<proteinExistence type="predicted"/>
<protein>
    <submittedName>
        <fullName evidence="2">Phage minor structural protein</fullName>
    </submittedName>
</protein>
<comment type="caution">
    <text evidence="2">The sequence shown here is derived from an EMBL/GenBank/DDBJ whole genome shotgun (WGS) entry which is preliminary data.</text>
</comment>
<name>A0A4V3DQ75_9LIST</name>